<accession>A0ABS4LGV6</accession>
<dbReference type="RefSeq" id="WP_189972313.1">
    <property type="nucleotide sequence ID" value="NZ_BMVL01000010.1"/>
</dbReference>
<dbReference type="EC" id="2.1.1.77" evidence="3"/>
<dbReference type="Proteomes" id="UP001519310">
    <property type="component" value="Unassembled WGS sequence"/>
</dbReference>
<keyword evidence="5" id="KW-0963">Cytoplasm</keyword>
<comment type="similarity">
    <text evidence="2">Belongs to the methyltransferase superfamily. L-isoaspartyl/D-aspartyl protein methyltransferase family.</text>
</comment>
<name>A0ABS4LGV6_STRAV</name>
<evidence type="ECO:0000313" key="12">
    <source>
        <dbReference type="EMBL" id="MBP2041337.1"/>
    </source>
</evidence>
<evidence type="ECO:0000256" key="6">
    <source>
        <dbReference type="ARBA" id="ARBA00022603"/>
    </source>
</evidence>
<sequence>MTAGLLREPWLAEAFDTVDREAFVPRAVWLPVRDAEGFWRFVDRDEDPDAWRHAVWNPHQSVITQLNDGDTAPGPGTGDFTSSVSALDIVMRKLQHLDLVPRSRVLEIGYASGYHTALLCERVGSERVVAIEVDEELARAGAANLKAAGYDPELIVGDGLEGTPGGEPFSRVINTAALRRVPYAWIEQSRRSGVILTPFGTAYSNAGLLRLRVDTSGTKAQGAFIGESSYMWIRSERPTIDLQVPEESISRKSPIDPAQVLAAGYLQDFAIGLQVPDVSYSHRGEGDDRQVQFVDEAGTSATIVRYGDWWEEDAVRSWGPRDLWAEVTAAYTWYEVRGRPHITRFGVTVDGSGQYLWLDDPRHLVGS</sequence>
<dbReference type="InterPro" id="IPR000682">
    <property type="entry name" value="PCMT"/>
</dbReference>
<keyword evidence="7" id="KW-0808">Transferase</keyword>
<dbReference type="Pfam" id="PF01135">
    <property type="entry name" value="PCMT"/>
    <property type="match status" value="1"/>
</dbReference>
<comment type="subcellular location">
    <subcellularLocation>
        <location evidence="1">Cytoplasm</location>
    </subcellularLocation>
</comment>
<reference evidence="12 13" key="1">
    <citation type="submission" date="2021-03" db="EMBL/GenBank/DDBJ databases">
        <title>Genomic Encyclopedia of Type Strains, Phase IV (KMG-IV): sequencing the most valuable type-strain genomes for metagenomic binning, comparative biology and taxonomic classification.</title>
        <authorList>
            <person name="Goeker M."/>
        </authorList>
    </citation>
    <scope>NUCLEOTIDE SEQUENCE [LARGE SCALE GENOMIC DNA]</scope>
    <source>
        <strain evidence="12 13">DSM 40526</strain>
    </source>
</reference>
<evidence type="ECO:0000256" key="3">
    <source>
        <dbReference type="ARBA" id="ARBA00011890"/>
    </source>
</evidence>
<dbReference type="InterPro" id="IPR029063">
    <property type="entry name" value="SAM-dependent_MTases_sf"/>
</dbReference>
<keyword evidence="13" id="KW-1185">Reference proteome</keyword>
<evidence type="ECO:0000256" key="8">
    <source>
        <dbReference type="ARBA" id="ARBA00022691"/>
    </source>
</evidence>
<evidence type="ECO:0000256" key="11">
    <source>
        <dbReference type="ARBA" id="ARBA00031350"/>
    </source>
</evidence>
<dbReference type="SUPFAM" id="SSF53335">
    <property type="entry name" value="S-adenosyl-L-methionine-dependent methyltransferases"/>
    <property type="match status" value="1"/>
</dbReference>
<evidence type="ECO:0000256" key="2">
    <source>
        <dbReference type="ARBA" id="ARBA00005369"/>
    </source>
</evidence>
<dbReference type="Gene3D" id="3.40.50.150">
    <property type="entry name" value="Vaccinia Virus protein VP39"/>
    <property type="match status" value="1"/>
</dbReference>
<evidence type="ECO:0000256" key="5">
    <source>
        <dbReference type="ARBA" id="ARBA00022490"/>
    </source>
</evidence>
<gene>
    <name evidence="12" type="ORF">J2Z77_007194</name>
</gene>
<evidence type="ECO:0000256" key="9">
    <source>
        <dbReference type="ARBA" id="ARBA00030757"/>
    </source>
</evidence>
<evidence type="ECO:0000256" key="7">
    <source>
        <dbReference type="ARBA" id="ARBA00022679"/>
    </source>
</evidence>
<evidence type="ECO:0000256" key="10">
    <source>
        <dbReference type="ARBA" id="ARBA00031323"/>
    </source>
</evidence>
<keyword evidence="8" id="KW-0949">S-adenosyl-L-methionine</keyword>
<proteinExistence type="inferred from homology"/>
<dbReference type="PANTHER" id="PTHR11579:SF0">
    <property type="entry name" value="PROTEIN-L-ISOASPARTATE(D-ASPARTATE) O-METHYLTRANSFERASE"/>
    <property type="match status" value="1"/>
</dbReference>
<dbReference type="PANTHER" id="PTHR11579">
    <property type="entry name" value="PROTEIN-L-ISOASPARTATE O-METHYLTRANSFERASE"/>
    <property type="match status" value="1"/>
</dbReference>
<evidence type="ECO:0000256" key="1">
    <source>
        <dbReference type="ARBA" id="ARBA00004496"/>
    </source>
</evidence>
<comment type="caution">
    <text evidence="12">The sequence shown here is derived from an EMBL/GenBank/DDBJ whole genome shotgun (WGS) entry which is preliminary data.</text>
</comment>
<organism evidence="12 13">
    <name type="scientific">Streptomyces avidinii</name>
    <dbReference type="NCBI Taxonomy" id="1895"/>
    <lineage>
        <taxon>Bacteria</taxon>
        <taxon>Bacillati</taxon>
        <taxon>Actinomycetota</taxon>
        <taxon>Actinomycetes</taxon>
        <taxon>Kitasatosporales</taxon>
        <taxon>Streptomycetaceae</taxon>
        <taxon>Streptomyces</taxon>
    </lineage>
</organism>
<evidence type="ECO:0000313" key="13">
    <source>
        <dbReference type="Proteomes" id="UP001519310"/>
    </source>
</evidence>
<keyword evidence="6" id="KW-0489">Methyltransferase</keyword>
<dbReference type="EMBL" id="JAGGLQ010000023">
    <property type="protein sequence ID" value="MBP2041337.1"/>
    <property type="molecule type" value="Genomic_DNA"/>
</dbReference>
<dbReference type="CDD" id="cd02440">
    <property type="entry name" value="AdoMet_MTases"/>
    <property type="match status" value="1"/>
</dbReference>
<evidence type="ECO:0000256" key="4">
    <source>
        <dbReference type="ARBA" id="ARBA00013346"/>
    </source>
</evidence>
<protein>
    <recommendedName>
        <fullName evidence="4">Protein-L-isoaspartate O-methyltransferase</fullName>
        <ecNumber evidence="3">2.1.1.77</ecNumber>
    </recommendedName>
    <alternativeName>
        <fullName evidence="11">L-isoaspartyl protein carboxyl methyltransferase</fullName>
    </alternativeName>
    <alternativeName>
        <fullName evidence="9">Protein L-isoaspartyl methyltransferase</fullName>
    </alternativeName>
    <alternativeName>
        <fullName evidence="10">Protein-beta-aspartate methyltransferase</fullName>
    </alternativeName>
</protein>